<evidence type="ECO:0000313" key="1">
    <source>
        <dbReference type="EMBL" id="KAA8532207.1"/>
    </source>
</evidence>
<evidence type="ECO:0000313" key="2">
    <source>
        <dbReference type="Proteomes" id="UP000325577"/>
    </source>
</evidence>
<reference evidence="1 2" key="1">
    <citation type="submission" date="2019-09" db="EMBL/GenBank/DDBJ databases">
        <title>A chromosome-level genome assembly of the Chinese tupelo Nyssa sinensis.</title>
        <authorList>
            <person name="Yang X."/>
            <person name="Kang M."/>
            <person name="Yang Y."/>
            <person name="Xiong H."/>
            <person name="Wang M."/>
            <person name="Zhang Z."/>
            <person name="Wang Z."/>
            <person name="Wu H."/>
            <person name="Ma T."/>
            <person name="Liu J."/>
            <person name="Xi Z."/>
        </authorList>
    </citation>
    <scope>NUCLEOTIDE SEQUENCE [LARGE SCALE GENOMIC DNA]</scope>
    <source>
        <strain evidence="1">J267</strain>
        <tissue evidence="1">Leaf</tissue>
    </source>
</reference>
<keyword evidence="2" id="KW-1185">Reference proteome</keyword>
<proteinExistence type="predicted"/>
<name>A0A5J5AS46_9ASTE</name>
<accession>A0A5J5AS46</accession>
<organism evidence="1 2">
    <name type="scientific">Nyssa sinensis</name>
    <dbReference type="NCBI Taxonomy" id="561372"/>
    <lineage>
        <taxon>Eukaryota</taxon>
        <taxon>Viridiplantae</taxon>
        <taxon>Streptophyta</taxon>
        <taxon>Embryophyta</taxon>
        <taxon>Tracheophyta</taxon>
        <taxon>Spermatophyta</taxon>
        <taxon>Magnoliopsida</taxon>
        <taxon>eudicotyledons</taxon>
        <taxon>Gunneridae</taxon>
        <taxon>Pentapetalae</taxon>
        <taxon>asterids</taxon>
        <taxon>Cornales</taxon>
        <taxon>Nyssaceae</taxon>
        <taxon>Nyssa</taxon>
    </lineage>
</organism>
<gene>
    <name evidence="1" type="ORF">F0562_032242</name>
</gene>
<sequence length="100" mass="10600">MGDGNWRGIATVGSGAVVAVGVTAGLKVYDMHGVWDQINGVRGGKNCEIQGLGCCCDIDRQFASVRFRGLGAIALGTGIALDHVPVERLLVFRNSQDQFH</sequence>
<protein>
    <submittedName>
        <fullName evidence="1">Uncharacterized protein</fullName>
    </submittedName>
</protein>
<dbReference type="AlphaFoldDB" id="A0A5J5AS46"/>
<dbReference type="EMBL" id="CM018042">
    <property type="protein sequence ID" value="KAA8532207.1"/>
    <property type="molecule type" value="Genomic_DNA"/>
</dbReference>
<dbReference type="Proteomes" id="UP000325577">
    <property type="component" value="Linkage Group LG19"/>
</dbReference>